<dbReference type="AlphaFoldDB" id="A0A2T1NI14"/>
<dbReference type="OrthoDB" id="1453181at2"/>
<dbReference type="Gene3D" id="2.60.40.1120">
    <property type="entry name" value="Carboxypeptidase-like, regulatory domain"/>
    <property type="match status" value="1"/>
</dbReference>
<sequence>MKKSFLFFLFGVFSTFTVLAQQTIVKGSVKDAVTDEPIPDVTVTIEESDLTTKTDAFGQFTFKQNLPLGEQILKIEKVDYTTKRYPIVVNEGKTLDIQDMTLSYNASDKKDLYIISISDDQLNSEDDGLTSNVSGLLQSSRDVFLNAAAFDFSATFFRPRGLDNANGKVLINGLEMNKQATGRPQWGNWGGINDLQRNQEFSMGSTPNDYNFGDLAGTNNIVMRASKYREGGRLSFASANRSYEGRIMASYNSGLMEDGWAYSLLASRRFGDGGYIDGTLYDANSFVAVVEKKINDKHSLNFTSIYAQNRRGRSTAITEEVFRLKGRQYNPFWGDLNGDIRNSRIRRIEEPILMLNHYWDISEKTSINTNIGYQFGQIGNTRIDNGGTRLVRFNGQDSYIGGARNTDPTYYQNLPSYHLNVDGGPTAYDYEQAYIAQQNFVNDGQFDWNALYTANSTFENSVYAVQEDRIDDKQLMANIILASELSDNIRLNASVNYRNLKSENFAEVSDLLGGSGYLDVDFFSDEPAQNTDGTLTTAQSDVRNPNRIAREGDRYKYNYEIDANVLSGFAQAVFKYSKVDFYLGGSISKTDYQRKGLFENGYFVGNSFGKGPKVEFENFGAKAGLTYKISGRHLLDFNGVYMTKAPSIRNTFANVRQSNMLLQDVDSEKITSVDASYIFRSPIVKARLTGFYSTTEDGTDTGFFFSEGAGNNLVQEAITNIETQRIGGELGIEAQVTPTIKVKGAASFGQYIYNNNPNLTYYSQEFGTGTAQFGDGTTNLKNLHVAGGPERAFQIGFEYRDPDYWNIGVTANHFSNAYVDPSALKRSAAFVTDPELYSETQFQDNTANGQNYVVTGGEINDVDPTVAKQLLQQEQFDDYMLVNVIGGKSWKVNDYFIGFFATINNVFNQEYRTGGFEQSRRVDYRSQLQEQTNPNGPVFGNRYFYGNGTTYYLNVYVRF</sequence>
<evidence type="ECO:0000256" key="2">
    <source>
        <dbReference type="ARBA" id="ARBA00023136"/>
    </source>
</evidence>
<feature type="chain" id="PRO_5015771465" evidence="4">
    <location>
        <begin position="21"/>
        <end position="959"/>
    </location>
</feature>
<dbReference type="Pfam" id="PF13620">
    <property type="entry name" value="CarboxypepD_reg"/>
    <property type="match status" value="1"/>
</dbReference>
<dbReference type="InterPro" id="IPR036942">
    <property type="entry name" value="Beta-barrel_TonB_sf"/>
</dbReference>
<evidence type="ECO:0000256" key="1">
    <source>
        <dbReference type="ARBA" id="ARBA00004442"/>
    </source>
</evidence>
<dbReference type="SUPFAM" id="SSF56935">
    <property type="entry name" value="Porins"/>
    <property type="match status" value="1"/>
</dbReference>
<feature type="signal peptide" evidence="4">
    <location>
        <begin position="1"/>
        <end position="20"/>
    </location>
</feature>
<organism evidence="5 6">
    <name type="scientific">Mesoflavibacter zeaxanthinifaciens subsp. sabulilitoris</name>
    <dbReference type="NCBI Taxonomy" id="1520893"/>
    <lineage>
        <taxon>Bacteria</taxon>
        <taxon>Pseudomonadati</taxon>
        <taxon>Bacteroidota</taxon>
        <taxon>Flavobacteriia</taxon>
        <taxon>Flavobacteriales</taxon>
        <taxon>Flavobacteriaceae</taxon>
        <taxon>Mesoflavibacter</taxon>
    </lineage>
</organism>
<dbReference type="SUPFAM" id="SSF49464">
    <property type="entry name" value="Carboxypeptidase regulatory domain-like"/>
    <property type="match status" value="1"/>
</dbReference>
<keyword evidence="3" id="KW-0998">Cell outer membrane</keyword>
<dbReference type="GO" id="GO:0009279">
    <property type="term" value="C:cell outer membrane"/>
    <property type="evidence" value="ECO:0007669"/>
    <property type="project" value="UniProtKB-SubCell"/>
</dbReference>
<keyword evidence="5" id="KW-0675">Receptor</keyword>
<keyword evidence="6" id="KW-1185">Reference proteome</keyword>
<dbReference type="Gene3D" id="2.40.170.20">
    <property type="entry name" value="TonB-dependent receptor, beta-barrel domain"/>
    <property type="match status" value="1"/>
</dbReference>
<proteinExistence type="predicted"/>
<gene>
    <name evidence="5" type="ORF">C7H61_03745</name>
</gene>
<comment type="subcellular location">
    <subcellularLocation>
        <location evidence="1">Cell outer membrane</location>
    </subcellularLocation>
</comment>
<reference evidence="5 6" key="1">
    <citation type="submission" date="2018-03" db="EMBL/GenBank/DDBJ databases">
        <title>Mesoflavibacter sp. HG37 and Mesoflavibacter sp. HG96 sp.nov., two marine bacteria isolated from seawater of Western Pacific Ocean.</title>
        <authorList>
            <person name="Cheng H."/>
            <person name="Wu Y.-H."/>
            <person name="Guo L.-L."/>
            <person name="Xu X.-W."/>
        </authorList>
    </citation>
    <scope>NUCLEOTIDE SEQUENCE [LARGE SCALE GENOMIC DNA]</scope>
    <source>
        <strain evidence="5 6">KCTC 42117</strain>
    </source>
</reference>
<dbReference type="EMBL" id="PXOT01000018">
    <property type="protein sequence ID" value="PSG92567.1"/>
    <property type="molecule type" value="Genomic_DNA"/>
</dbReference>
<evidence type="ECO:0000313" key="5">
    <source>
        <dbReference type="EMBL" id="PSG92567.1"/>
    </source>
</evidence>
<accession>A0A2T1NI14</accession>
<dbReference type="InterPro" id="IPR008969">
    <property type="entry name" value="CarboxyPept-like_regulatory"/>
</dbReference>
<evidence type="ECO:0000256" key="3">
    <source>
        <dbReference type="ARBA" id="ARBA00023237"/>
    </source>
</evidence>
<protein>
    <submittedName>
        <fullName evidence="5">TonB-dependent receptor</fullName>
    </submittedName>
</protein>
<comment type="caution">
    <text evidence="5">The sequence shown here is derived from an EMBL/GenBank/DDBJ whole genome shotgun (WGS) entry which is preliminary data.</text>
</comment>
<evidence type="ECO:0000313" key="6">
    <source>
        <dbReference type="Proteomes" id="UP000238430"/>
    </source>
</evidence>
<dbReference type="RefSeq" id="WP_106677249.1">
    <property type="nucleotide sequence ID" value="NZ_JACHWV010000005.1"/>
</dbReference>
<keyword evidence="4" id="KW-0732">Signal</keyword>
<evidence type="ECO:0000256" key="4">
    <source>
        <dbReference type="SAM" id="SignalP"/>
    </source>
</evidence>
<name>A0A2T1NI14_9FLAO</name>
<keyword evidence="2" id="KW-0472">Membrane</keyword>
<dbReference type="Proteomes" id="UP000238430">
    <property type="component" value="Unassembled WGS sequence"/>
</dbReference>